<accession>A0ABV4EQX8</accession>
<organism evidence="1 2">
    <name type="scientific">Bradyrhizobium elkanii</name>
    <dbReference type="NCBI Taxonomy" id="29448"/>
    <lineage>
        <taxon>Bacteria</taxon>
        <taxon>Pseudomonadati</taxon>
        <taxon>Pseudomonadota</taxon>
        <taxon>Alphaproteobacteria</taxon>
        <taxon>Hyphomicrobiales</taxon>
        <taxon>Nitrobacteraceae</taxon>
        <taxon>Bradyrhizobium</taxon>
    </lineage>
</organism>
<comment type="caution">
    <text evidence="1">The sequence shown here is derived from an EMBL/GenBank/DDBJ whole genome shotgun (WGS) entry which is preliminary data.</text>
</comment>
<evidence type="ECO:0000313" key="2">
    <source>
        <dbReference type="Proteomes" id="UP001565471"/>
    </source>
</evidence>
<evidence type="ECO:0000313" key="1">
    <source>
        <dbReference type="EMBL" id="MEY9313233.1"/>
    </source>
</evidence>
<gene>
    <name evidence="1" type="ORF">ABIF29_000032</name>
</gene>
<protein>
    <submittedName>
        <fullName evidence="1">Uncharacterized protein</fullName>
    </submittedName>
</protein>
<proteinExistence type="predicted"/>
<name>A0ABV4EQX8_BRAEL</name>
<keyword evidence="2" id="KW-1185">Reference proteome</keyword>
<dbReference type="EMBL" id="JBGBZA010000001">
    <property type="protein sequence ID" value="MEY9313233.1"/>
    <property type="molecule type" value="Genomic_DNA"/>
</dbReference>
<sequence>MTALCTWSGLRRKFDLDLLLTDGALRAVAEIRQALLDPVAVGVMGKTRRGASIANWACNCGRILRAILAHQDGRQRGLLRGLGSRQAGGVENGMPIVDAASAQHWAKELSR</sequence>
<reference evidence="1 2" key="1">
    <citation type="submission" date="2024-07" db="EMBL/GenBank/DDBJ databases">
        <title>Genomic Encyclopedia of Type Strains, Phase V (KMG-V): Genome sequencing to study the core and pangenomes of soil and plant-associated prokaryotes.</title>
        <authorList>
            <person name="Whitman W."/>
        </authorList>
    </citation>
    <scope>NUCLEOTIDE SEQUENCE [LARGE SCALE GENOMIC DNA]</scope>
    <source>
        <strain evidence="1 2">USDA 415</strain>
    </source>
</reference>
<dbReference type="Proteomes" id="UP001565471">
    <property type="component" value="Unassembled WGS sequence"/>
</dbReference>